<feature type="transmembrane region" description="Helical" evidence="1">
    <location>
        <begin position="240"/>
        <end position="259"/>
    </location>
</feature>
<feature type="transmembrane region" description="Helical" evidence="1">
    <location>
        <begin position="7"/>
        <end position="23"/>
    </location>
</feature>
<feature type="transmembrane region" description="Helical" evidence="1">
    <location>
        <begin position="211"/>
        <end position="234"/>
    </location>
</feature>
<evidence type="ECO:0000256" key="1">
    <source>
        <dbReference type="SAM" id="Phobius"/>
    </source>
</evidence>
<dbReference type="OrthoDB" id="7031444at2"/>
<feature type="transmembrane region" description="Helical" evidence="1">
    <location>
        <begin position="80"/>
        <end position="96"/>
    </location>
</feature>
<keyword evidence="1" id="KW-0812">Transmembrane</keyword>
<feature type="transmembrane region" description="Helical" evidence="1">
    <location>
        <begin position="359"/>
        <end position="377"/>
    </location>
</feature>
<keyword evidence="3" id="KW-1185">Reference proteome</keyword>
<organism evidence="2 3">
    <name type="scientific">Legionella beliardensis</name>
    <dbReference type="NCBI Taxonomy" id="91822"/>
    <lineage>
        <taxon>Bacteria</taxon>
        <taxon>Pseudomonadati</taxon>
        <taxon>Pseudomonadota</taxon>
        <taxon>Gammaproteobacteria</taxon>
        <taxon>Legionellales</taxon>
        <taxon>Legionellaceae</taxon>
        <taxon>Legionella</taxon>
    </lineage>
</organism>
<dbReference type="RefSeq" id="WP_115302880.1">
    <property type="nucleotide sequence ID" value="NZ_CAAAHO010000007.1"/>
</dbReference>
<feature type="transmembrane region" description="Helical" evidence="1">
    <location>
        <begin position="108"/>
        <end position="128"/>
    </location>
</feature>
<feature type="transmembrane region" description="Helical" evidence="1">
    <location>
        <begin position="331"/>
        <end position="352"/>
    </location>
</feature>
<keyword evidence="1" id="KW-0472">Membrane</keyword>
<protein>
    <recommendedName>
        <fullName evidence="4">Transmembrane protein</fullName>
    </recommendedName>
</protein>
<feature type="transmembrane region" description="Helical" evidence="1">
    <location>
        <begin position="57"/>
        <end position="74"/>
    </location>
</feature>
<dbReference type="EMBL" id="UGNV01000001">
    <property type="protein sequence ID" value="STX29186.1"/>
    <property type="molecule type" value="Genomic_DNA"/>
</dbReference>
<keyword evidence="1" id="KW-1133">Transmembrane helix</keyword>
<feature type="transmembrane region" description="Helical" evidence="1">
    <location>
        <begin position="383"/>
        <end position="400"/>
    </location>
</feature>
<evidence type="ECO:0000313" key="3">
    <source>
        <dbReference type="Proteomes" id="UP000254968"/>
    </source>
</evidence>
<gene>
    <name evidence="2" type="ORF">NCTC13315_01723</name>
</gene>
<sequence>MQKFNSLHFIVALLALAFIYPYFMWTHQSAWLIIIVLLLIGDFIFKFNYKYIIKSDIYWASAFCGFLAYLSLLYTTTHTHKGWFLLIPAMFILFTLPRKDKILSLECFSTIFALTLIPGITVWFLMLLDIPLSFSRLTPLSALKTQENIYYLKFFGAVFPNNVIYPLPNGGVIARVCAIYDEPGSVGTFAALLLISANRLNGLKEKWKTSLLIIGGILTFSFAFYMITLLGFLLSKNFRLFAFILISFLISTQVPYTPLSSLRPGSEQSLVLKKDKSSYYQNALDKFDNRTSLRMEKLFSTYLHGDISVLLFGIASNANSVYDGYSSTWKIILTNYGLIGLSYLIILLIGYAFTKNNSAFYRIDGYIFLFVFLLNIYQRPFVWIPSYMLIFLGTFAATGCKKSTEEKSQIERFNLNENISSTAKKATSL</sequence>
<dbReference type="AlphaFoldDB" id="A0A378I3C3"/>
<name>A0A378I3C3_9GAMM</name>
<evidence type="ECO:0000313" key="2">
    <source>
        <dbReference type="EMBL" id="STX29186.1"/>
    </source>
</evidence>
<feature type="transmembrane region" description="Helical" evidence="1">
    <location>
        <begin position="29"/>
        <end position="45"/>
    </location>
</feature>
<proteinExistence type="predicted"/>
<dbReference type="Proteomes" id="UP000254968">
    <property type="component" value="Unassembled WGS sequence"/>
</dbReference>
<accession>A0A378I3C3</accession>
<evidence type="ECO:0008006" key="4">
    <source>
        <dbReference type="Google" id="ProtNLM"/>
    </source>
</evidence>
<reference evidence="2 3" key="1">
    <citation type="submission" date="2018-06" db="EMBL/GenBank/DDBJ databases">
        <authorList>
            <consortium name="Pathogen Informatics"/>
            <person name="Doyle S."/>
        </authorList>
    </citation>
    <scope>NUCLEOTIDE SEQUENCE [LARGE SCALE GENOMIC DNA]</scope>
    <source>
        <strain evidence="2 3">NCTC13315</strain>
    </source>
</reference>